<keyword evidence="1" id="KW-0472">Membrane</keyword>
<name>A0A7E4ZYH7_PANRE</name>
<proteinExistence type="predicted"/>
<keyword evidence="1" id="KW-0812">Transmembrane</keyword>
<reference evidence="2" key="1">
    <citation type="journal article" date="2013" name="Genetics">
        <title>The draft genome and transcriptome of Panagrellus redivivus are shaped by the harsh demands of a free-living lifestyle.</title>
        <authorList>
            <person name="Srinivasan J."/>
            <person name="Dillman A.R."/>
            <person name="Macchietto M.G."/>
            <person name="Heikkinen L."/>
            <person name="Lakso M."/>
            <person name="Fracchia K.M."/>
            <person name="Antoshechkin I."/>
            <person name="Mortazavi A."/>
            <person name="Wong G."/>
            <person name="Sternberg P.W."/>
        </authorList>
    </citation>
    <scope>NUCLEOTIDE SEQUENCE [LARGE SCALE GENOMIC DNA]</scope>
    <source>
        <strain evidence="2">MT8872</strain>
    </source>
</reference>
<evidence type="ECO:0000313" key="3">
    <source>
        <dbReference type="WBParaSite" id="Pan_g3083.t1"/>
    </source>
</evidence>
<accession>A0A7E4ZYH7</accession>
<reference evidence="3" key="2">
    <citation type="submission" date="2020-10" db="UniProtKB">
        <authorList>
            <consortium name="WormBaseParasite"/>
        </authorList>
    </citation>
    <scope>IDENTIFICATION</scope>
</reference>
<dbReference type="Proteomes" id="UP000492821">
    <property type="component" value="Unassembled WGS sequence"/>
</dbReference>
<organism evidence="2 3">
    <name type="scientific">Panagrellus redivivus</name>
    <name type="common">Microworm</name>
    <dbReference type="NCBI Taxonomy" id="6233"/>
    <lineage>
        <taxon>Eukaryota</taxon>
        <taxon>Metazoa</taxon>
        <taxon>Ecdysozoa</taxon>
        <taxon>Nematoda</taxon>
        <taxon>Chromadorea</taxon>
        <taxon>Rhabditida</taxon>
        <taxon>Tylenchina</taxon>
        <taxon>Panagrolaimomorpha</taxon>
        <taxon>Panagrolaimoidea</taxon>
        <taxon>Panagrolaimidae</taxon>
        <taxon>Panagrellus</taxon>
    </lineage>
</organism>
<keyword evidence="2" id="KW-1185">Reference proteome</keyword>
<evidence type="ECO:0000313" key="2">
    <source>
        <dbReference type="Proteomes" id="UP000492821"/>
    </source>
</evidence>
<evidence type="ECO:0000256" key="1">
    <source>
        <dbReference type="SAM" id="Phobius"/>
    </source>
</evidence>
<dbReference type="AlphaFoldDB" id="A0A7E4ZYH7"/>
<keyword evidence="1" id="KW-1133">Transmembrane helix</keyword>
<feature type="transmembrane region" description="Helical" evidence="1">
    <location>
        <begin position="6"/>
        <end position="29"/>
    </location>
</feature>
<protein>
    <submittedName>
        <fullName evidence="3">Secreted protein</fullName>
    </submittedName>
</protein>
<dbReference type="WBParaSite" id="Pan_g3083.t1">
    <property type="protein sequence ID" value="Pan_g3083.t1"/>
    <property type="gene ID" value="Pan_g3083"/>
</dbReference>
<sequence length="68" mass="7364">MSSNVITFSVFLALGSKIILWLGSLVLLATMSMPKLAEMPYSPVLPTRNAELDDFMTEKPLICAAGFA</sequence>